<dbReference type="KEGG" id="coh:EAV92_11695"/>
<dbReference type="RefSeq" id="WP_123041254.1">
    <property type="nucleotide sequence ID" value="NZ_CP033433.1"/>
</dbReference>
<dbReference type="EMBL" id="CP033433">
    <property type="protein sequence ID" value="AYQ73172.1"/>
    <property type="molecule type" value="Genomic_DNA"/>
</dbReference>
<feature type="compositionally biased region" description="Basic and acidic residues" evidence="1">
    <location>
        <begin position="1"/>
        <end position="25"/>
    </location>
</feature>
<name>A0A3G3JYD1_9BACL</name>
<evidence type="ECO:0000256" key="1">
    <source>
        <dbReference type="SAM" id="MobiDB-lite"/>
    </source>
</evidence>
<sequence>MRQSRKEAKMERMAKAGLNPERREAMAFPELTRTEFAEDWGSGGPMAGSRNGKRPSPGGRG</sequence>
<gene>
    <name evidence="2" type="ORF">EAV92_11695</name>
</gene>
<protein>
    <submittedName>
        <fullName evidence="2">Uncharacterized protein</fullName>
    </submittedName>
</protein>
<proteinExistence type="predicted"/>
<accession>A0A3G3JYD1</accession>
<reference evidence="2 3" key="1">
    <citation type="submission" date="2018-10" db="EMBL/GenBank/DDBJ databases">
        <title>Genome Sequence of Cohnella sp.</title>
        <authorList>
            <person name="Srinivasan S."/>
            <person name="Kim M.K."/>
        </authorList>
    </citation>
    <scope>NUCLEOTIDE SEQUENCE [LARGE SCALE GENOMIC DNA]</scope>
    <source>
        <strain evidence="2 3">18JY8-7</strain>
    </source>
</reference>
<feature type="region of interest" description="Disordered" evidence="1">
    <location>
        <begin position="1"/>
        <end position="61"/>
    </location>
</feature>
<dbReference type="Proteomes" id="UP000269097">
    <property type="component" value="Chromosome"/>
</dbReference>
<dbReference type="AlphaFoldDB" id="A0A3G3JYD1"/>
<keyword evidence="3" id="KW-1185">Reference proteome</keyword>
<organism evidence="2 3">
    <name type="scientific">Cohnella candidum</name>
    <dbReference type="NCBI Taxonomy" id="2674991"/>
    <lineage>
        <taxon>Bacteria</taxon>
        <taxon>Bacillati</taxon>
        <taxon>Bacillota</taxon>
        <taxon>Bacilli</taxon>
        <taxon>Bacillales</taxon>
        <taxon>Paenibacillaceae</taxon>
        <taxon>Cohnella</taxon>
    </lineage>
</organism>
<evidence type="ECO:0000313" key="2">
    <source>
        <dbReference type="EMBL" id="AYQ73172.1"/>
    </source>
</evidence>
<evidence type="ECO:0000313" key="3">
    <source>
        <dbReference type="Proteomes" id="UP000269097"/>
    </source>
</evidence>